<dbReference type="InterPro" id="IPR013324">
    <property type="entry name" value="RNA_pol_sigma_r3/r4-like"/>
</dbReference>
<protein>
    <submittedName>
        <fullName evidence="7">Sigma-70 family RNA polymerase sigma factor</fullName>
    </submittedName>
</protein>
<reference evidence="8" key="1">
    <citation type="submission" date="2023-07" db="EMBL/GenBank/DDBJ databases">
        <title>Conexibacter stalactiti sp. nov., isolated from stalactites in a lava cave and emended description of the genus Conexibacter.</title>
        <authorList>
            <person name="Lee S.D."/>
        </authorList>
    </citation>
    <scope>NUCLEOTIDE SEQUENCE [LARGE SCALE GENOMIC DNA]</scope>
    <source>
        <strain evidence="8">KCTC 39840</strain>
    </source>
</reference>
<proteinExistence type="inferred from homology"/>
<dbReference type="SUPFAM" id="SSF88946">
    <property type="entry name" value="Sigma2 domain of RNA polymerase sigma factors"/>
    <property type="match status" value="1"/>
</dbReference>
<keyword evidence="8" id="KW-1185">Reference proteome</keyword>
<reference evidence="7 8" key="2">
    <citation type="submission" date="2023-10" db="EMBL/GenBank/DDBJ databases">
        <authorList>
            <person name="Han X.F."/>
        </authorList>
    </citation>
    <scope>NUCLEOTIDE SEQUENCE [LARGE SCALE GENOMIC DNA]</scope>
    <source>
        <strain evidence="7 8">KCTC 39840</strain>
    </source>
</reference>
<evidence type="ECO:0000313" key="8">
    <source>
        <dbReference type="Proteomes" id="UP001284601"/>
    </source>
</evidence>
<dbReference type="Pfam" id="PF04542">
    <property type="entry name" value="Sigma70_r2"/>
    <property type="match status" value="1"/>
</dbReference>
<gene>
    <name evidence="7" type="ORF">R7226_05205</name>
</gene>
<dbReference type="Pfam" id="PF08281">
    <property type="entry name" value="Sigma70_r4_2"/>
    <property type="match status" value="1"/>
</dbReference>
<keyword evidence="4" id="KW-0804">Transcription</keyword>
<feature type="domain" description="RNA polymerase sigma factor 70 region 4 type 2" evidence="6">
    <location>
        <begin position="124"/>
        <end position="174"/>
    </location>
</feature>
<dbReference type="Gene3D" id="1.10.1740.10">
    <property type="match status" value="1"/>
</dbReference>
<evidence type="ECO:0000313" key="7">
    <source>
        <dbReference type="EMBL" id="MDW5593720.1"/>
    </source>
</evidence>
<evidence type="ECO:0000256" key="3">
    <source>
        <dbReference type="ARBA" id="ARBA00023082"/>
    </source>
</evidence>
<evidence type="ECO:0000259" key="6">
    <source>
        <dbReference type="Pfam" id="PF08281"/>
    </source>
</evidence>
<evidence type="ECO:0000259" key="5">
    <source>
        <dbReference type="Pfam" id="PF04542"/>
    </source>
</evidence>
<dbReference type="InterPro" id="IPR013325">
    <property type="entry name" value="RNA_pol_sigma_r2"/>
</dbReference>
<dbReference type="PANTHER" id="PTHR43133">
    <property type="entry name" value="RNA POLYMERASE ECF-TYPE SIGMA FACTO"/>
    <property type="match status" value="1"/>
</dbReference>
<evidence type="ECO:0000256" key="4">
    <source>
        <dbReference type="ARBA" id="ARBA00023163"/>
    </source>
</evidence>
<dbReference type="EMBL" id="JAWSTH010000008">
    <property type="protein sequence ID" value="MDW5593720.1"/>
    <property type="molecule type" value="Genomic_DNA"/>
</dbReference>
<dbReference type="PANTHER" id="PTHR43133:SF62">
    <property type="entry name" value="RNA POLYMERASE SIGMA FACTOR SIGZ"/>
    <property type="match status" value="1"/>
</dbReference>
<dbReference type="Gene3D" id="1.10.10.10">
    <property type="entry name" value="Winged helix-like DNA-binding domain superfamily/Winged helix DNA-binding domain"/>
    <property type="match status" value="1"/>
</dbReference>
<accession>A0ABU4HMD4</accession>
<feature type="domain" description="RNA polymerase sigma-70 region 2" evidence="5">
    <location>
        <begin position="28"/>
        <end position="94"/>
    </location>
</feature>
<keyword evidence="3" id="KW-0731">Sigma factor</keyword>
<evidence type="ECO:0000256" key="1">
    <source>
        <dbReference type="ARBA" id="ARBA00010641"/>
    </source>
</evidence>
<dbReference type="Proteomes" id="UP001284601">
    <property type="component" value="Unassembled WGS sequence"/>
</dbReference>
<dbReference type="InterPro" id="IPR013249">
    <property type="entry name" value="RNA_pol_sigma70_r4_t2"/>
</dbReference>
<comment type="caution">
    <text evidence="7">The sequence shown here is derived from an EMBL/GenBank/DDBJ whole genome shotgun (WGS) entry which is preliminary data.</text>
</comment>
<dbReference type="NCBIfam" id="TIGR02937">
    <property type="entry name" value="sigma70-ECF"/>
    <property type="match status" value="1"/>
</dbReference>
<name>A0ABU4HMD4_9ACTN</name>
<dbReference type="InterPro" id="IPR014284">
    <property type="entry name" value="RNA_pol_sigma-70_dom"/>
</dbReference>
<dbReference type="SUPFAM" id="SSF88659">
    <property type="entry name" value="Sigma3 and sigma4 domains of RNA polymerase sigma factors"/>
    <property type="match status" value="1"/>
</dbReference>
<dbReference type="InterPro" id="IPR007627">
    <property type="entry name" value="RNA_pol_sigma70_r2"/>
</dbReference>
<organism evidence="7 8">
    <name type="scientific">Conexibacter stalactiti</name>
    <dbReference type="NCBI Taxonomy" id="1940611"/>
    <lineage>
        <taxon>Bacteria</taxon>
        <taxon>Bacillati</taxon>
        <taxon>Actinomycetota</taxon>
        <taxon>Thermoleophilia</taxon>
        <taxon>Solirubrobacterales</taxon>
        <taxon>Conexibacteraceae</taxon>
        <taxon>Conexibacter</taxon>
    </lineage>
</organism>
<dbReference type="RefSeq" id="WP_318595979.1">
    <property type="nucleotide sequence ID" value="NZ_JAWSTH010000008.1"/>
</dbReference>
<comment type="similarity">
    <text evidence="1">Belongs to the sigma-70 factor family. ECF subfamily.</text>
</comment>
<dbReference type="InterPro" id="IPR036388">
    <property type="entry name" value="WH-like_DNA-bd_sf"/>
</dbReference>
<evidence type="ECO:0000256" key="2">
    <source>
        <dbReference type="ARBA" id="ARBA00023015"/>
    </source>
</evidence>
<dbReference type="InterPro" id="IPR039425">
    <property type="entry name" value="RNA_pol_sigma-70-like"/>
</dbReference>
<sequence length="186" mass="20647">MRRSSPSTTELRIADGLRRGDPDAVRALYAEYGPPTLAAISDTLGDRNAAEDVFQQVLLEAWLRCDSYDPTRASLRTWLATIARSRAIDHLRRRIPEPFDPADAGPDTAGEREPAADVVDRMVVDGLLARLSPVEAEVVRLHFHLGFSQSQIVTHTGIPLGTVKSRIASALRRLRVMLEEEERTPL</sequence>
<keyword evidence="2" id="KW-0805">Transcription regulation</keyword>
<dbReference type="CDD" id="cd06171">
    <property type="entry name" value="Sigma70_r4"/>
    <property type="match status" value="1"/>
</dbReference>